<reference key="2">
    <citation type="submission" date="2011-10" db="EMBL/GenBank/DDBJ databases">
        <title>The genome and transcriptome sequence of Clonorchis sinensis provide insights into the carcinogenic liver fluke.</title>
        <authorList>
            <person name="Wang X."/>
            <person name="Huang Y."/>
            <person name="Chen W."/>
            <person name="Liu H."/>
            <person name="Guo L."/>
            <person name="Chen Y."/>
            <person name="Luo F."/>
            <person name="Zhou W."/>
            <person name="Sun J."/>
            <person name="Mao Q."/>
            <person name="Liang P."/>
            <person name="Zhou C."/>
            <person name="Tian Y."/>
            <person name="Men J."/>
            <person name="Lv X."/>
            <person name="Huang L."/>
            <person name="Zhou J."/>
            <person name="Hu Y."/>
            <person name="Li R."/>
            <person name="Zhang F."/>
            <person name="Lei H."/>
            <person name="Li X."/>
            <person name="Hu X."/>
            <person name="Liang C."/>
            <person name="Xu J."/>
            <person name="Wu Z."/>
            <person name="Yu X."/>
        </authorList>
    </citation>
    <scope>NUCLEOTIDE SEQUENCE</scope>
    <source>
        <strain>Henan</strain>
    </source>
</reference>
<dbReference type="Proteomes" id="UP000008909">
    <property type="component" value="Unassembled WGS sequence"/>
</dbReference>
<organism evidence="1 2">
    <name type="scientific">Clonorchis sinensis</name>
    <name type="common">Chinese liver fluke</name>
    <dbReference type="NCBI Taxonomy" id="79923"/>
    <lineage>
        <taxon>Eukaryota</taxon>
        <taxon>Metazoa</taxon>
        <taxon>Spiralia</taxon>
        <taxon>Lophotrochozoa</taxon>
        <taxon>Platyhelminthes</taxon>
        <taxon>Trematoda</taxon>
        <taxon>Digenea</taxon>
        <taxon>Opisthorchiida</taxon>
        <taxon>Opisthorchiata</taxon>
        <taxon>Opisthorchiidae</taxon>
        <taxon>Clonorchis</taxon>
    </lineage>
</organism>
<reference evidence="1" key="1">
    <citation type="journal article" date="2011" name="Genome Biol.">
        <title>The draft genome of the carcinogenic human liver fluke Clonorchis sinensis.</title>
        <authorList>
            <person name="Wang X."/>
            <person name="Chen W."/>
            <person name="Huang Y."/>
            <person name="Sun J."/>
            <person name="Men J."/>
            <person name="Liu H."/>
            <person name="Luo F."/>
            <person name="Guo L."/>
            <person name="Lv X."/>
            <person name="Deng C."/>
            <person name="Zhou C."/>
            <person name="Fan Y."/>
            <person name="Li X."/>
            <person name="Huang L."/>
            <person name="Hu Y."/>
            <person name="Liang C."/>
            <person name="Hu X."/>
            <person name="Xu J."/>
            <person name="Yu X."/>
        </authorList>
    </citation>
    <scope>NUCLEOTIDE SEQUENCE [LARGE SCALE GENOMIC DNA]</scope>
    <source>
        <strain evidence="1">Henan</strain>
    </source>
</reference>
<evidence type="ECO:0000313" key="2">
    <source>
        <dbReference type="Proteomes" id="UP000008909"/>
    </source>
</evidence>
<protein>
    <submittedName>
        <fullName evidence="1">Uncharacterized protein</fullName>
    </submittedName>
</protein>
<sequence>MKQATLDENWNAIGACRFIFDLQSSDYVTPADATQSGGRSMVLHRSWICSLFKILLTRLLKTRRQSTTFTSGSSDIRPRSGVIDLSHIRKGSFLFVLWDDLIYVVKGPLRTYRFVRGELEKTIKTYFAHAVPEDENNQQAIGVKPSGCLRYSALWSFNQDGCRMTSLSCHLCLEMVESASVMKDIVQDITPLILQSRDPHQAAPRATTSKMDVSLIIIITHERRYIPTLLTPRTTIRNFCFPIQPVRCRRRGDEMEFTKITLRKPTDFRKPKQHYERCRLKANIHKPLRVGKFQLFRRSASEIQFVLMN</sequence>
<evidence type="ECO:0000313" key="1">
    <source>
        <dbReference type="EMBL" id="GAA58149.1"/>
    </source>
</evidence>
<dbReference type="AlphaFoldDB" id="G7YYX0"/>
<keyword evidence="2" id="KW-1185">Reference proteome</keyword>
<name>G7YYX0_CLOSI</name>
<accession>G7YYX0</accession>
<dbReference type="EMBL" id="DF145382">
    <property type="protein sequence ID" value="GAA58149.1"/>
    <property type="molecule type" value="Genomic_DNA"/>
</dbReference>
<gene>
    <name evidence="1" type="ORF">CLF_113634</name>
</gene>
<proteinExistence type="predicted"/>